<reference evidence="2" key="1">
    <citation type="submission" date="2014-09" db="EMBL/GenBank/DDBJ databases">
        <authorList>
            <person name="Magalhaes I.L.F."/>
            <person name="Oliveira U."/>
            <person name="Santos F.R."/>
            <person name="Vidigal T.H.D.A."/>
            <person name="Brescovit A.D."/>
            <person name="Santos A.J."/>
        </authorList>
    </citation>
    <scope>NUCLEOTIDE SEQUENCE</scope>
    <source>
        <tissue evidence="2">Shoot tissue taken approximately 20 cm above the soil surface</tissue>
    </source>
</reference>
<accession>A0A0A8ZXU8</accession>
<evidence type="ECO:0000259" key="1">
    <source>
        <dbReference type="PROSITE" id="PS50144"/>
    </source>
</evidence>
<evidence type="ECO:0000313" key="2">
    <source>
        <dbReference type="EMBL" id="JAD41585.1"/>
    </source>
</evidence>
<sequence length="315" mass="35368">MGNSCVTGACRRNPEFLVRSNVAPPSAEQSQTTFKWSIDDFSSLLDMEGWTYSGVFGIMGLNWYLMLNLKGRKIGDENEYVSLMLGLVESSVKPDNIVKACFNFLIYDQSYGKHNEHQVSYNFHSSSTISGTSCMVPLRTLKKQSSGFFVNNSCIFGVEFIKVVIAKVNTISQTFFIHKRNTCNETKTYTWHIEDFFALKNPDYSPGFAFGGYEWSIKIYPVCDGNHLSLYLNKKTPSSLSKDSGDLVEFTLSIKDQERGKHKKAIARVSTNTGSTWGSNKFISLEDFKDASNGYLIKTKCCIEAKVAIVDSKSE</sequence>
<dbReference type="AlphaFoldDB" id="A0A0A8ZXU8"/>
<proteinExistence type="predicted"/>
<dbReference type="InterPro" id="IPR002083">
    <property type="entry name" value="MATH/TRAF_dom"/>
</dbReference>
<dbReference type="SUPFAM" id="SSF49599">
    <property type="entry name" value="TRAF domain-like"/>
    <property type="match status" value="2"/>
</dbReference>
<protein>
    <recommendedName>
        <fullName evidence="1">MATH domain-containing protein</fullName>
    </recommendedName>
</protein>
<dbReference type="InterPro" id="IPR008974">
    <property type="entry name" value="TRAF-like"/>
</dbReference>
<dbReference type="CDD" id="cd00121">
    <property type="entry name" value="MATH"/>
    <property type="match status" value="2"/>
</dbReference>
<feature type="domain" description="MATH" evidence="1">
    <location>
        <begin position="186"/>
        <end position="307"/>
    </location>
</feature>
<name>A0A0A8ZXU8_ARUDO</name>
<reference evidence="2" key="2">
    <citation type="journal article" date="2015" name="Data Brief">
        <title>Shoot transcriptome of the giant reed, Arundo donax.</title>
        <authorList>
            <person name="Barrero R.A."/>
            <person name="Guerrero F.D."/>
            <person name="Moolhuijzen P."/>
            <person name="Goolsby J.A."/>
            <person name="Tidwell J."/>
            <person name="Bellgard S.E."/>
            <person name="Bellgard M.I."/>
        </authorList>
    </citation>
    <scope>NUCLEOTIDE SEQUENCE</scope>
    <source>
        <tissue evidence="2">Shoot tissue taken approximately 20 cm above the soil surface</tissue>
    </source>
</reference>
<dbReference type="PROSITE" id="PS50144">
    <property type="entry name" value="MATH"/>
    <property type="match status" value="2"/>
</dbReference>
<dbReference type="SMART" id="SM00061">
    <property type="entry name" value="MATH"/>
    <property type="match status" value="2"/>
</dbReference>
<dbReference type="Gene3D" id="2.60.210.10">
    <property type="entry name" value="Apoptosis, Tumor Necrosis Factor Receptor Associated Protein 2, Chain A"/>
    <property type="match status" value="2"/>
</dbReference>
<dbReference type="PANTHER" id="PTHR46162:SF32">
    <property type="entry name" value="MATH DOMAIN-CONTAINING PROTEIN"/>
    <property type="match status" value="1"/>
</dbReference>
<feature type="domain" description="MATH" evidence="1">
    <location>
        <begin position="31"/>
        <end position="160"/>
    </location>
</feature>
<organism evidence="2">
    <name type="scientific">Arundo donax</name>
    <name type="common">Giant reed</name>
    <name type="synonym">Donax arundinaceus</name>
    <dbReference type="NCBI Taxonomy" id="35708"/>
    <lineage>
        <taxon>Eukaryota</taxon>
        <taxon>Viridiplantae</taxon>
        <taxon>Streptophyta</taxon>
        <taxon>Embryophyta</taxon>
        <taxon>Tracheophyta</taxon>
        <taxon>Spermatophyta</taxon>
        <taxon>Magnoliopsida</taxon>
        <taxon>Liliopsida</taxon>
        <taxon>Poales</taxon>
        <taxon>Poaceae</taxon>
        <taxon>PACMAD clade</taxon>
        <taxon>Arundinoideae</taxon>
        <taxon>Arundineae</taxon>
        <taxon>Arundo</taxon>
    </lineage>
</organism>
<dbReference type="EMBL" id="GBRH01256310">
    <property type="protein sequence ID" value="JAD41585.1"/>
    <property type="molecule type" value="Transcribed_RNA"/>
</dbReference>
<dbReference type="PANTHER" id="PTHR46162">
    <property type="entry name" value="TRAF-LIKE FAMILY PROTEIN"/>
    <property type="match status" value="1"/>
</dbReference>
<dbReference type="Pfam" id="PF22486">
    <property type="entry name" value="MATH_2"/>
    <property type="match status" value="2"/>
</dbReference>